<keyword evidence="2" id="KW-1185">Reference proteome</keyword>
<evidence type="ECO:0000313" key="1">
    <source>
        <dbReference type="EMBL" id="KAJ1176395.1"/>
    </source>
</evidence>
<sequence length="66" mass="6814">MCASELGGYPGAGVGRIALPPNMVDGALAVGPGRTLEDPRALLAVRASQRTGEVPMRGVLRCPLRD</sequence>
<gene>
    <name evidence="1" type="ORF">NDU88_001676</name>
</gene>
<dbReference type="EMBL" id="JANPWB010000006">
    <property type="protein sequence ID" value="KAJ1176395.1"/>
    <property type="molecule type" value="Genomic_DNA"/>
</dbReference>
<proteinExistence type="predicted"/>
<comment type="caution">
    <text evidence="1">The sequence shown here is derived from an EMBL/GenBank/DDBJ whole genome shotgun (WGS) entry which is preliminary data.</text>
</comment>
<evidence type="ECO:0000313" key="2">
    <source>
        <dbReference type="Proteomes" id="UP001066276"/>
    </source>
</evidence>
<dbReference type="AlphaFoldDB" id="A0AAV7TIE0"/>
<organism evidence="1 2">
    <name type="scientific">Pleurodeles waltl</name>
    <name type="common">Iberian ribbed newt</name>
    <dbReference type="NCBI Taxonomy" id="8319"/>
    <lineage>
        <taxon>Eukaryota</taxon>
        <taxon>Metazoa</taxon>
        <taxon>Chordata</taxon>
        <taxon>Craniata</taxon>
        <taxon>Vertebrata</taxon>
        <taxon>Euteleostomi</taxon>
        <taxon>Amphibia</taxon>
        <taxon>Batrachia</taxon>
        <taxon>Caudata</taxon>
        <taxon>Salamandroidea</taxon>
        <taxon>Salamandridae</taxon>
        <taxon>Pleurodelinae</taxon>
        <taxon>Pleurodeles</taxon>
    </lineage>
</organism>
<accession>A0AAV7TIE0</accession>
<protein>
    <submittedName>
        <fullName evidence="1">Uncharacterized protein</fullName>
    </submittedName>
</protein>
<name>A0AAV7TIE0_PLEWA</name>
<reference evidence="1" key="1">
    <citation type="journal article" date="2022" name="bioRxiv">
        <title>Sequencing and chromosome-scale assembly of the giantPleurodeles waltlgenome.</title>
        <authorList>
            <person name="Brown T."/>
            <person name="Elewa A."/>
            <person name="Iarovenko S."/>
            <person name="Subramanian E."/>
            <person name="Araus A.J."/>
            <person name="Petzold A."/>
            <person name="Susuki M."/>
            <person name="Suzuki K.-i.T."/>
            <person name="Hayashi T."/>
            <person name="Toyoda A."/>
            <person name="Oliveira C."/>
            <person name="Osipova E."/>
            <person name="Leigh N.D."/>
            <person name="Simon A."/>
            <person name="Yun M.H."/>
        </authorList>
    </citation>
    <scope>NUCLEOTIDE SEQUENCE</scope>
    <source>
        <strain evidence="1">20211129_DDA</strain>
        <tissue evidence="1">Liver</tissue>
    </source>
</reference>
<dbReference type="Proteomes" id="UP001066276">
    <property type="component" value="Chromosome 3_2"/>
</dbReference>